<dbReference type="Gene3D" id="6.10.140.140">
    <property type="match status" value="1"/>
</dbReference>
<dbReference type="Gene3D" id="3.30.160.60">
    <property type="entry name" value="Classic Zinc Finger"/>
    <property type="match status" value="7"/>
</dbReference>
<dbReference type="SMART" id="SM00431">
    <property type="entry name" value="SCAN"/>
    <property type="match status" value="1"/>
</dbReference>
<dbReference type="GO" id="GO:0000978">
    <property type="term" value="F:RNA polymerase II cis-regulatory region sequence-specific DNA binding"/>
    <property type="evidence" value="ECO:0007669"/>
    <property type="project" value="TreeGrafter"/>
</dbReference>
<sequence>MKEEPDPAAVEARKGPDGTVAGRRKELWEGTGQSSLGDEDLPSDVQRQQFRQFCYQEAEGPREVCSRLHSLCRQWLKPERCSKREMLDLVLLEQFLAVLPPEMESWVRECRPESSSQAVALAEGFLLSQAEGEKQEQQVQEIAPERYYGAAFPDGGAVLGIRSLPPLWGRGEAAPLQPDGHPVTFEEVSVYFTQEEWAMLDTDQRALYIEVMLEICGNVAALEADSHRNKSEGEPQQFPLKGKQQRRNIGTKRKRGNESSASHGAELKDNPIGQGKFSCPVCGKTFSYKSLFDMHWRIHTGEKPYKCLECEKSFSHNSNLVHHQRIHSGEKPYKCLECGKSFRVGIYLTLHQRIHTGEKPYKCLECGKSFRVAMYLTLHQRIHTGEKPYKCLECGKAFARRADLTVHQRVHTGEKPYTCSKCGKSFSNKCNLVSHQRIHTGEKPYHCSECGKSFSQRRTVISHQRRHMGETPVDPKRAQSVERPAYGSRDHKSLIHID</sequence>
<dbReference type="InterPro" id="IPR036051">
    <property type="entry name" value="KRAB_dom_sf"/>
</dbReference>
<dbReference type="FunFam" id="1.10.4020.10:FF:000005">
    <property type="entry name" value="Uncharacterized protein"/>
    <property type="match status" value="1"/>
</dbReference>
<evidence type="ECO:0000256" key="4">
    <source>
        <dbReference type="ARBA" id="ARBA00022737"/>
    </source>
</evidence>
<evidence type="ECO:0000256" key="7">
    <source>
        <dbReference type="ARBA" id="ARBA00023015"/>
    </source>
</evidence>
<evidence type="ECO:0000259" key="13">
    <source>
        <dbReference type="PROSITE" id="PS50804"/>
    </source>
</evidence>
<dbReference type="FunFam" id="3.30.160.60:FF:002343">
    <property type="entry name" value="Zinc finger protein 33A"/>
    <property type="match status" value="4"/>
</dbReference>
<dbReference type="SUPFAM" id="SSF57667">
    <property type="entry name" value="beta-beta-alpha zinc fingers"/>
    <property type="match status" value="4"/>
</dbReference>
<dbReference type="SUPFAM" id="SSF47353">
    <property type="entry name" value="Retrovirus capsid dimerization domain-like"/>
    <property type="match status" value="1"/>
</dbReference>
<proteinExistence type="inferred from homology"/>
<dbReference type="FunFam" id="3.30.160.60:FF:000193">
    <property type="entry name" value="Zinc finger protein 300"/>
    <property type="match status" value="1"/>
</dbReference>
<gene>
    <name evidence="16" type="primary">LOC129327086</name>
</gene>
<keyword evidence="15" id="KW-1185">Reference proteome</keyword>
<evidence type="ECO:0000313" key="15">
    <source>
        <dbReference type="Proteomes" id="UP001190640"/>
    </source>
</evidence>
<keyword evidence="8" id="KW-0804">Transcription</keyword>
<evidence type="ECO:0000313" key="16">
    <source>
        <dbReference type="RefSeq" id="XP_054831497.1"/>
    </source>
</evidence>
<keyword evidence="7" id="KW-0805">Transcription regulation</keyword>
<keyword evidence="5 10" id="KW-0863">Zinc-finger</keyword>
<evidence type="ECO:0000256" key="6">
    <source>
        <dbReference type="ARBA" id="ARBA00022833"/>
    </source>
</evidence>
<accession>A0AA97KW50</accession>
<dbReference type="PROSITE" id="PS50157">
    <property type="entry name" value="ZINC_FINGER_C2H2_2"/>
    <property type="match status" value="7"/>
</dbReference>
<dbReference type="GO" id="GO:0005634">
    <property type="term" value="C:nucleus"/>
    <property type="evidence" value="ECO:0007669"/>
    <property type="project" value="UniProtKB-SubCell"/>
</dbReference>
<evidence type="ECO:0000256" key="8">
    <source>
        <dbReference type="ARBA" id="ARBA00023163"/>
    </source>
</evidence>
<feature type="region of interest" description="Disordered" evidence="11">
    <location>
        <begin position="464"/>
        <end position="498"/>
    </location>
</feature>
<dbReference type="PANTHER" id="PTHR23226">
    <property type="entry name" value="ZINC FINGER AND SCAN DOMAIN-CONTAINING"/>
    <property type="match status" value="1"/>
</dbReference>
<dbReference type="SMART" id="SM00349">
    <property type="entry name" value="KRAB"/>
    <property type="match status" value="1"/>
</dbReference>
<feature type="domain" description="KRAB" evidence="14">
    <location>
        <begin position="183"/>
        <end position="261"/>
    </location>
</feature>
<dbReference type="PANTHER" id="PTHR23226:SF377">
    <property type="entry name" value="ZINC FINGER AND SCAN DOMAIN-CONTAINING PROTEIN 20"/>
    <property type="match status" value="1"/>
</dbReference>
<dbReference type="FunFam" id="3.30.160.60:FF:001997">
    <property type="entry name" value="Uncharacterized protein"/>
    <property type="match status" value="1"/>
</dbReference>
<feature type="domain" description="C2H2-type" evidence="12">
    <location>
        <begin position="305"/>
        <end position="332"/>
    </location>
</feature>
<keyword evidence="4" id="KW-0677">Repeat</keyword>
<dbReference type="PROSITE" id="PS50804">
    <property type="entry name" value="SCAN_BOX"/>
    <property type="match status" value="1"/>
</dbReference>
<dbReference type="InterPro" id="IPR003309">
    <property type="entry name" value="SCAN_dom"/>
</dbReference>
<dbReference type="Proteomes" id="UP001190640">
    <property type="component" value="Chromosome 4"/>
</dbReference>
<evidence type="ECO:0000259" key="12">
    <source>
        <dbReference type="PROSITE" id="PS50157"/>
    </source>
</evidence>
<feature type="domain" description="C2H2-type" evidence="12">
    <location>
        <begin position="333"/>
        <end position="360"/>
    </location>
</feature>
<feature type="region of interest" description="Disordered" evidence="11">
    <location>
        <begin position="226"/>
        <end position="269"/>
    </location>
</feature>
<name>A0AA97KW50_EUBMA</name>
<keyword evidence="9" id="KW-0539">Nucleus</keyword>
<feature type="region of interest" description="Disordered" evidence="11">
    <location>
        <begin position="1"/>
        <end position="42"/>
    </location>
</feature>
<dbReference type="SUPFAM" id="SSF109640">
    <property type="entry name" value="KRAB domain (Kruppel-associated box)"/>
    <property type="match status" value="1"/>
</dbReference>
<feature type="domain" description="C2H2-type" evidence="12">
    <location>
        <begin position="445"/>
        <end position="472"/>
    </location>
</feature>
<evidence type="ECO:0000256" key="1">
    <source>
        <dbReference type="ARBA" id="ARBA00004123"/>
    </source>
</evidence>
<feature type="compositionally biased region" description="Basic and acidic residues" evidence="11">
    <location>
        <begin position="488"/>
        <end position="498"/>
    </location>
</feature>
<dbReference type="PROSITE" id="PS00028">
    <property type="entry name" value="ZINC_FINGER_C2H2_1"/>
    <property type="match status" value="7"/>
</dbReference>
<keyword evidence="6" id="KW-0862">Zinc</keyword>
<dbReference type="PROSITE" id="PS50805">
    <property type="entry name" value="KRAB"/>
    <property type="match status" value="1"/>
</dbReference>
<organism evidence="15 16">
    <name type="scientific">Eublepharis macularius</name>
    <name type="common">Leopard gecko</name>
    <name type="synonym">Cyrtodactylus macularius</name>
    <dbReference type="NCBI Taxonomy" id="481883"/>
    <lineage>
        <taxon>Eukaryota</taxon>
        <taxon>Metazoa</taxon>
        <taxon>Chordata</taxon>
        <taxon>Craniata</taxon>
        <taxon>Vertebrata</taxon>
        <taxon>Euteleostomi</taxon>
        <taxon>Lepidosauria</taxon>
        <taxon>Squamata</taxon>
        <taxon>Bifurcata</taxon>
        <taxon>Gekkota</taxon>
        <taxon>Eublepharidae</taxon>
        <taxon>Eublepharinae</taxon>
        <taxon>Eublepharis</taxon>
    </lineage>
</organism>
<dbReference type="InterPro" id="IPR038269">
    <property type="entry name" value="SCAN_sf"/>
</dbReference>
<dbReference type="Pfam" id="PF02023">
    <property type="entry name" value="SCAN"/>
    <property type="match status" value="1"/>
</dbReference>
<dbReference type="CDD" id="cd07936">
    <property type="entry name" value="SCAN"/>
    <property type="match status" value="1"/>
</dbReference>
<feature type="domain" description="C2H2-type" evidence="12">
    <location>
        <begin position="361"/>
        <end position="388"/>
    </location>
</feature>
<feature type="domain" description="SCAN box" evidence="13">
    <location>
        <begin position="47"/>
        <end position="125"/>
    </location>
</feature>
<feature type="domain" description="C2H2-type" evidence="12">
    <location>
        <begin position="417"/>
        <end position="444"/>
    </location>
</feature>
<evidence type="ECO:0000256" key="3">
    <source>
        <dbReference type="ARBA" id="ARBA00022723"/>
    </source>
</evidence>
<comment type="similarity">
    <text evidence="2">Belongs to the krueppel C2H2-type zinc-finger protein family.</text>
</comment>
<dbReference type="InterPro" id="IPR001909">
    <property type="entry name" value="KRAB"/>
</dbReference>
<feature type="domain" description="C2H2-type" evidence="12">
    <location>
        <begin position="277"/>
        <end position="304"/>
    </location>
</feature>
<dbReference type="RefSeq" id="XP_054831497.1">
    <property type="nucleotide sequence ID" value="XM_054975522.1"/>
</dbReference>
<dbReference type="CDD" id="cd07765">
    <property type="entry name" value="KRAB_A-box"/>
    <property type="match status" value="1"/>
</dbReference>
<dbReference type="InterPro" id="IPR013087">
    <property type="entry name" value="Znf_C2H2_type"/>
</dbReference>
<reference evidence="16" key="1">
    <citation type="submission" date="2025-08" db="UniProtKB">
        <authorList>
            <consortium name="RefSeq"/>
        </authorList>
    </citation>
    <scope>IDENTIFICATION</scope>
    <source>
        <tissue evidence="16">Blood</tissue>
    </source>
</reference>
<dbReference type="Pfam" id="PF00096">
    <property type="entry name" value="zf-C2H2"/>
    <property type="match status" value="7"/>
</dbReference>
<evidence type="ECO:0000256" key="10">
    <source>
        <dbReference type="PROSITE-ProRule" id="PRU00042"/>
    </source>
</evidence>
<keyword evidence="3" id="KW-0479">Metal-binding</keyword>
<dbReference type="FunFam" id="3.30.160.60:FF:000358">
    <property type="entry name" value="zinc finger protein 24"/>
    <property type="match status" value="1"/>
</dbReference>
<comment type="subcellular location">
    <subcellularLocation>
        <location evidence="1">Nucleus</location>
    </subcellularLocation>
</comment>
<dbReference type="Pfam" id="PF01352">
    <property type="entry name" value="KRAB"/>
    <property type="match status" value="1"/>
</dbReference>
<dbReference type="Gene3D" id="1.10.4020.10">
    <property type="entry name" value="DNA breaking-rejoining enzymes"/>
    <property type="match status" value="1"/>
</dbReference>
<feature type="domain" description="C2H2-type" evidence="12">
    <location>
        <begin position="389"/>
        <end position="416"/>
    </location>
</feature>
<dbReference type="AlphaFoldDB" id="A0AA97KW50"/>
<protein>
    <submittedName>
        <fullName evidence="16">Zinc finger protein with KRAB and SCAN domains 7-like</fullName>
    </submittedName>
</protein>
<evidence type="ECO:0000256" key="11">
    <source>
        <dbReference type="SAM" id="MobiDB-lite"/>
    </source>
</evidence>
<dbReference type="KEGG" id="emc:129327086"/>
<dbReference type="InterPro" id="IPR036236">
    <property type="entry name" value="Znf_C2H2_sf"/>
</dbReference>
<evidence type="ECO:0000256" key="5">
    <source>
        <dbReference type="ARBA" id="ARBA00022771"/>
    </source>
</evidence>
<evidence type="ECO:0000256" key="2">
    <source>
        <dbReference type="ARBA" id="ARBA00006991"/>
    </source>
</evidence>
<feature type="compositionally biased region" description="Basic and acidic residues" evidence="11">
    <location>
        <begin position="467"/>
        <end position="480"/>
    </location>
</feature>
<dbReference type="SMART" id="SM00355">
    <property type="entry name" value="ZnF_C2H2"/>
    <property type="match status" value="7"/>
</dbReference>
<feature type="compositionally biased region" description="Basic and acidic residues" evidence="11">
    <location>
        <begin position="1"/>
        <end position="16"/>
    </location>
</feature>
<evidence type="ECO:0000259" key="14">
    <source>
        <dbReference type="PROSITE" id="PS50805"/>
    </source>
</evidence>
<dbReference type="GO" id="GO:0008270">
    <property type="term" value="F:zinc ion binding"/>
    <property type="evidence" value="ECO:0007669"/>
    <property type="project" value="UniProtKB-KW"/>
</dbReference>
<evidence type="ECO:0000256" key="9">
    <source>
        <dbReference type="ARBA" id="ARBA00023242"/>
    </source>
</evidence>
<dbReference type="GeneID" id="129327086"/>
<dbReference type="GO" id="GO:0000981">
    <property type="term" value="F:DNA-binding transcription factor activity, RNA polymerase II-specific"/>
    <property type="evidence" value="ECO:0007669"/>
    <property type="project" value="TreeGrafter"/>
</dbReference>
<feature type="compositionally biased region" description="Basic residues" evidence="11">
    <location>
        <begin position="243"/>
        <end position="255"/>
    </location>
</feature>